<comment type="caution">
    <text evidence="1">The sequence shown here is derived from an EMBL/GenBank/DDBJ whole genome shotgun (WGS) entry which is preliminary data.</text>
</comment>
<accession>A0A4Y3W534</accession>
<dbReference type="AlphaFoldDB" id="A0A4Y3W534"/>
<dbReference type="EMBL" id="BJNF01000001">
    <property type="protein sequence ID" value="GEC14113.1"/>
    <property type="molecule type" value="Genomic_DNA"/>
</dbReference>
<reference evidence="1 2" key="1">
    <citation type="submission" date="2019-06" db="EMBL/GenBank/DDBJ databases">
        <title>Whole genome shotgun sequence of Nitrobacter winogradskyi NBRC 14297.</title>
        <authorList>
            <person name="Hosoyama A."/>
            <person name="Uohara A."/>
            <person name="Ohji S."/>
            <person name="Ichikawa N."/>
        </authorList>
    </citation>
    <scope>NUCLEOTIDE SEQUENCE [LARGE SCALE GENOMIC DNA]</scope>
    <source>
        <strain evidence="1 2">NBRC 14297</strain>
    </source>
</reference>
<organism evidence="1 2">
    <name type="scientific">Nitrobacter winogradskyi</name>
    <name type="common">Nitrobacter agilis</name>
    <dbReference type="NCBI Taxonomy" id="913"/>
    <lineage>
        <taxon>Bacteria</taxon>
        <taxon>Pseudomonadati</taxon>
        <taxon>Pseudomonadota</taxon>
        <taxon>Alphaproteobacteria</taxon>
        <taxon>Hyphomicrobiales</taxon>
        <taxon>Nitrobacteraceae</taxon>
        <taxon>Nitrobacter</taxon>
    </lineage>
</organism>
<evidence type="ECO:0000313" key="1">
    <source>
        <dbReference type="EMBL" id="GEC14113.1"/>
    </source>
</evidence>
<sequence length="58" mass="6442">MAKKTKTIRREWTKDDVKTLKLLAKQKAGVAKIAKKLKRTPGATAAKAYTLGVSLRMQ</sequence>
<evidence type="ECO:0000313" key="2">
    <source>
        <dbReference type="Proteomes" id="UP000318825"/>
    </source>
</evidence>
<gene>
    <name evidence="1" type="ORF">NWI01_00050</name>
</gene>
<protein>
    <submittedName>
        <fullName evidence="1">Uncharacterized protein</fullName>
    </submittedName>
</protein>
<proteinExistence type="predicted"/>
<dbReference type="Proteomes" id="UP000318825">
    <property type="component" value="Unassembled WGS sequence"/>
</dbReference>
<dbReference type="RefSeq" id="WP_011314317.1">
    <property type="nucleotide sequence ID" value="NZ_BJNF01000001.1"/>
</dbReference>
<name>A0A4Y3W534_NITWI</name>